<keyword evidence="1" id="KW-0596">Phosphopantetheine</keyword>
<dbReference type="SMART" id="SM00825">
    <property type="entry name" value="PKS_KS"/>
    <property type="match status" value="1"/>
</dbReference>
<dbReference type="InterPro" id="IPR020841">
    <property type="entry name" value="PKS_Beta-ketoAc_synthase_dom"/>
</dbReference>
<feature type="compositionally biased region" description="Basic and acidic residues" evidence="6">
    <location>
        <begin position="1109"/>
        <end position="1120"/>
    </location>
</feature>
<accession>A0ABT7J0K7</accession>
<dbReference type="Pfam" id="PF02801">
    <property type="entry name" value="Ketoacyl-synt_C"/>
    <property type="match status" value="1"/>
</dbReference>
<keyword evidence="2" id="KW-0597">Phosphoprotein</keyword>
<feature type="domain" description="Ketosynthase family 3 (KS3)" evidence="8">
    <location>
        <begin position="36"/>
        <end position="460"/>
    </location>
</feature>
<dbReference type="EMBL" id="JASJUS010000016">
    <property type="protein sequence ID" value="MDL2078366.1"/>
    <property type="molecule type" value="Genomic_DNA"/>
</dbReference>
<dbReference type="InterPro" id="IPR009081">
    <property type="entry name" value="PP-bd_ACP"/>
</dbReference>
<dbReference type="InterPro" id="IPR014043">
    <property type="entry name" value="Acyl_transferase_dom"/>
</dbReference>
<dbReference type="PROSITE" id="PS52004">
    <property type="entry name" value="KS3_2"/>
    <property type="match status" value="1"/>
</dbReference>
<dbReference type="InterPro" id="IPR020806">
    <property type="entry name" value="PKS_PP-bd"/>
</dbReference>
<gene>
    <name evidence="9" type="ORF">QNN03_18190</name>
</gene>
<evidence type="ECO:0000259" key="7">
    <source>
        <dbReference type="PROSITE" id="PS50075"/>
    </source>
</evidence>
<dbReference type="SUPFAM" id="SSF53901">
    <property type="entry name" value="Thiolase-like"/>
    <property type="match status" value="1"/>
</dbReference>
<dbReference type="Gene3D" id="3.30.70.3290">
    <property type="match status" value="1"/>
</dbReference>
<sequence length="1120" mass="119594">MTGPGQGGTSADTLKRAYLTMERLQRRIEEYERARSEPIAVVGVGCRFPGGVTDTDTYWQLLVNGVDAIRDIPADRWDNAAFYDEEQGKPGVINTRSGGFLDRIDRFDHDFFGISRREALAMDPHQRLTLEVAWEALENAGQAPTALAGSRTGVFMGVASSDHVTARIRGPEDVTAYTSSGAALSFIPGRIAYLLDLRGPNVAVDTACSSSLVAVHQACQSLRSGECDTALAGGVNVVLSPVLLISQSQFGSVSRQGRAKSFSDDADGYVRGEGCGIVVLKRLSDAVRDGDQVLALVRGGAVNQDGRSSGITAPNGAAQREVYRAALAASGVEPHQVGLIETHGTGTRLGDPIEAESLADVYGRPTGSPVYLGAVKTNFGHLEAAAGAAGLIKAALCLAHGEIPPNLHFTRLNTNISFAGTTFTVPTQVTAWPEPEGGRRFAAVSSFGLSGTNAHLILQQADPAPAPAPDERRPASVLPLSARTETALEELARRYRDRLRAPDDTPLADLCHSAGTGRAHFRHRLAAVGADREEVAARLDAFLRGDGDPGLVHDEAGDTDVAFLFTGQGAQRPDMTARLYQTQPTFRRTLDTCAEILRPLLERPLLSVLFPADPADTRINDTAYAQPATFAVEYATAQLWRAWGVEPAAVLGHSFGECVAACVAGAMSLEDGLAFTVERARIIEQFCKPGTMAAVFAPEAEVAARIADDLDRISIAAVNGPANTTISGERDLVEEICAEFTARGITTKPLHIASAGHSPLMDPVLDPLRKAARRIAFKAPAVPLVSNVTGGLWPWDQAPDAEHWCRHVRRTVRFADGVRTLHDLGYRAFLEVGPAPTLLGLVSDALPPDHDDLLLPSLRPRTDDWEVLLPTVAALYARGATVDWAGFDRDYTRARTVLPTYPFDPTDCWEPPRPWHRTEAPAGTASEAPRQEAATAAPARRRGRRRNSPIPTAEELLGLPEAERLPTLTEQFLRAVQHVLGSASASAGLDEPLTGLGLDSLMAVELRNDLQNRLNVTLQITDFLGGATIRSVARTVLDRLASGDGTSGPAEETPRAHPSPIRRRRRSEERAAADVLAELGEASGGTADALAQLGEADAPGGIADVPARPGDERPSGEDRP</sequence>
<evidence type="ECO:0000256" key="3">
    <source>
        <dbReference type="ARBA" id="ARBA00022679"/>
    </source>
</evidence>
<dbReference type="InterPro" id="IPR018201">
    <property type="entry name" value="Ketoacyl_synth_AS"/>
</dbReference>
<organism evidence="9 10">
    <name type="scientific">Streptomyces fuscus</name>
    <dbReference type="NCBI Taxonomy" id="3048495"/>
    <lineage>
        <taxon>Bacteria</taxon>
        <taxon>Bacillati</taxon>
        <taxon>Actinomycetota</taxon>
        <taxon>Actinomycetes</taxon>
        <taxon>Kitasatosporales</taxon>
        <taxon>Streptomycetaceae</taxon>
        <taxon>Streptomyces</taxon>
    </lineage>
</organism>
<feature type="region of interest" description="Disordered" evidence="6">
    <location>
        <begin position="909"/>
        <end position="952"/>
    </location>
</feature>
<dbReference type="InterPro" id="IPR036736">
    <property type="entry name" value="ACP-like_sf"/>
</dbReference>
<dbReference type="PROSITE" id="PS00012">
    <property type="entry name" value="PHOSPHOPANTETHEINE"/>
    <property type="match status" value="1"/>
</dbReference>
<dbReference type="PROSITE" id="PS50075">
    <property type="entry name" value="CARRIER"/>
    <property type="match status" value="1"/>
</dbReference>
<evidence type="ECO:0000256" key="2">
    <source>
        <dbReference type="ARBA" id="ARBA00022553"/>
    </source>
</evidence>
<dbReference type="PANTHER" id="PTHR43775:SF37">
    <property type="entry name" value="SI:DKEY-61P9.11"/>
    <property type="match status" value="1"/>
</dbReference>
<dbReference type="Pfam" id="PF00698">
    <property type="entry name" value="Acyl_transf_1"/>
    <property type="match status" value="1"/>
</dbReference>
<dbReference type="Gene3D" id="1.10.1200.10">
    <property type="entry name" value="ACP-like"/>
    <property type="match status" value="1"/>
</dbReference>
<dbReference type="InterPro" id="IPR001227">
    <property type="entry name" value="Ac_transferase_dom_sf"/>
</dbReference>
<keyword evidence="3" id="KW-0808">Transferase</keyword>
<feature type="domain" description="Carrier" evidence="7">
    <location>
        <begin position="963"/>
        <end position="1040"/>
    </location>
</feature>
<dbReference type="CDD" id="cd00833">
    <property type="entry name" value="PKS"/>
    <property type="match status" value="1"/>
</dbReference>
<dbReference type="InterPro" id="IPR016039">
    <property type="entry name" value="Thiolase-like"/>
</dbReference>
<proteinExistence type="predicted"/>
<dbReference type="InterPro" id="IPR014030">
    <property type="entry name" value="Ketoacyl_synth_N"/>
</dbReference>
<dbReference type="Gene3D" id="3.40.47.10">
    <property type="match status" value="1"/>
</dbReference>
<evidence type="ECO:0000256" key="6">
    <source>
        <dbReference type="SAM" id="MobiDB-lite"/>
    </source>
</evidence>
<dbReference type="InterPro" id="IPR014031">
    <property type="entry name" value="Ketoacyl_synth_C"/>
</dbReference>
<reference evidence="9 10" key="1">
    <citation type="submission" date="2023-05" db="EMBL/GenBank/DDBJ databases">
        <title>Streptomyces fuscus sp. nov., a brown-black pigment producing actinomyces isolated from dry sand of Sea duck farm.</title>
        <authorList>
            <person name="Xie J."/>
            <person name="Shen N."/>
        </authorList>
    </citation>
    <scope>NUCLEOTIDE SEQUENCE [LARGE SCALE GENOMIC DNA]</scope>
    <source>
        <strain evidence="9 10">GXMU-J15</strain>
    </source>
</reference>
<dbReference type="InterPro" id="IPR016036">
    <property type="entry name" value="Malonyl_transacylase_ACP-bd"/>
</dbReference>
<dbReference type="InterPro" id="IPR006162">
    <property type="entry name" value="Ppantetheine_attach_site"/>
</dbReference>
<evidence type="ECO:0000259" key="8">
    <source>
        <dbReference type="PROSITE" id="PS52004"/>
    </source>
</evidence>
<dbReference type="Gene3D" id="3.40.366.10">
    <property type="entry name" value="Malonyl-Coenzyme A Acyl Carrier Protein, domain 2"/>
    <property type="match status" value="1"/>
</dbReference>
<dbReference type="Pfam" id="PF00109">
    <property type="entry name" value="ketoacyl-synt"/>
    <property type="match status" value="1"/>
</dbReference>
<dbReference type="Pfam" id="PF22621">
    <property type="entry name" value="CurL-like_PKS_C"/>
    <property type="match status" value="1"/>
</dbReference>
<dbReference type="Proteomes" id="UP001241926">
    <property type="component" value="Unassembled WGS sequence"/>
</dbReference>
<dbReference type="PROSITE" id="PS00606">
    <property type="entry name" value="KS3_1"/>
    <property type="match status" value="1"/>
</dbReference>
<feature type="region of interest" description="Disordered" evidence="6">
    <location>
        <begin position="1040"/>
        <end position="1120"/>
    </location>
</feature>
<keyword evidence="5" id="KW-0012">Acyltransferase</keyword>
<dbReference type="SUPFAM" id="SSF52151">
    <property type="entry name" value="FabD/lysophospholipase-like"/>
    <property type="match status" value="1"/>
</dbReference>
<dbReference type="InterPro" id="IPR016035">
    <property type="entry name" value="Acyl_Trfase/lysoPLipase"/>
</dbReference>
<dbReference type="Pfam" id="PF00550">
    <property type="entry name" value="PP-binding"/>
    <property type="match status" value="1"/>
</dbReference>
<evidence type="ECO:0000313" key="10">
    <source>
        <dbReference type="Proteomes" id="UP001241926"/>
    </source>
</evidence>
<keyword evidence="10" id="KW-1185">Reference proteome</keyword>
<evidence type="ECO:0000256" key="5">
    <source>
        <dbReference type="ARBA" id="ARBA00023315"/>
    </source>
</evidence>
<dbReference type="RefSeq" id="WP_285433664.1">
    <property type="nucleotide sequence ID" value="NZ_JASJUS010000016.1"/>
</dbReference>
<dbReference type="SUPFAM" id="SSF47336">
    <property type="entry name" value="ACP-like"/>
    <property type="match status" value="1"/>
</dbReference>
<protein>
    <submittedName>
        <fullName evidence="9">Beta-ketoacyl synthase N-terminal-like domain-containing protein</fullName>
    </submittedName>
</protein>
<dbReference type="SMART" id="SM00823">
    <property type="entry name" value="PKS_PP"/>
    <property type="match status" value="1"/>
</dbReference>
<dbReference type="SMART" id="SM00827">
    <property type="entry name" value="PKS_AT"/>
    <property type="match status" value="1"/>
</dbReference>
<comment type="caution">
    <text evidence="9">The sequence shown here is derived from an EMBL/GenBank/DDBJ whole genome shotgun (WGS) entry which is preliminary data.</text>
</comment>
<feature type="compositionally biased region" description="Low complexity" evidence="6">
    <location>
        <begin position="925"/>
        <end position="938"/>
    </location>
</feature>
<name>A0ABT7J0K7_9ACTN</name>
<keyword evidence="4" id="KW-0045">Antibiotic biosynthesis</keyword>
<dbReference type="SUPFAM" id="SSF55048">
    <property type="entry name" value="Probable ACP-binding domain of malonyl-CoA ACP transacylase"/>
    <property type="match status" value="1"/>
</dbReference>
<evidence type="ECO:0000313" key="9">
    <source>
        <dbReference type="EMBL" id="MDL2078366.1"/>
    </source>
</evidence>
<evidence type="ECO:0000256" key="4">
    <source>
        <dbReference type="ARBA" id="ARBA00023194"/>
    </source>
</evidence>
<dbReference type="InterPro" id="IPR050091">
    <property type="entry name" value="PKS_NRPS_Biosynth_Enz"/>
</dbReference>
<evidence type="ECO:0000256" key="1">
    <source>
        <dbReference type="ARBA" id="ARBA00022450"/>
    </source>
</evidence>
<dbReference type="PANTHER" id="PTHR43775">
    <property type="entry name" value="FATTY ACID SYNTHASE"/>
    <property type="match status" value="1"/>
</dbReference>